<reference evidence="1 2" key="1">
    <citation type="journal article" date="2019" name="Commun. Biol.">
        <title>The bagworm genome reveals a unique fibroin gene that provides high tensile strength.</title>
        <authorList>
            <person name="Kono N."/>
            <person name="Nakamura H."/>
            <person name="Ohtoshi R."/>
            <person name="Tomita M."/>
            <person name="Numata K."/>
            <person name="Arakawa K."/>
        </authorList>
    </citation>
    <scope>NUCLEOTIDE SEQUENCE [LARGE SCALE GENOMIC DNA]</scope>
</reference>
<proteinExistence type="predicted"/>
<protein>
    <submittedName>
        <fullName evidence="1">Uncharacterized protein</fullName>
    </submittedName>
</protein>
<evidence type="ECO:0000313" key="1">
    <source>
        <dbReference type="EMBL" id="GBP04235.1"/>
    </source>
</evidence>
<keyword evidence="2" id="KW-1185">Reference proteome</keyword>
<dbReference type="EMBL" id="BGZK01000013">
    <property type="protein sequence ID" value="GBP04235.1"/>
    <property type="molecule type" value="Genomic_DNA"/>
</dbReference>
<organism evidence="1 2">
    <name type="scientific">Eumeta variegata</name>
    <name type="common">Bagworm moth</name>
    <name type="synonym">Eumeta japonica</name>
    <dbReference type="NCBI Taxonomy" id="151549"/>
    <lineage>
        <taxon>Eukaryota</taxon>
        <taxon>Metazoa</taxon>
        <taxon>Ecdysozoa</taxon>
        <taxon>Arthropoda</taxon>
        <taxon>Hexapoda</taxon>
        <taxon>Insecta</taxon>
        <taxon>Pterygota</taxon>
        <taxon>Neoptera</taxon>
        <taxon>Endopterygota</taxon>
        <taxon>Lepidoptera</taxon>
        <taxon>Glossata</taxon>
        <taxon>Ditrysia</taxon>
        <taxon>Tineoidea</taxon>
        <taxon>Psychidae</taxon>
        <taxon>Oiketicinae</taxon>
        <taxon>Eumeta</taxon>
    </lineage>
</organism>
<sequence length="107" mass="12287">MADIKESRFGFFIGPPSIKSRGCATTRAPAAQLSRPSVCRSRHITILLAGSIYSRSRSYSVWRFLCGVDVMFSEMSLDEFDSIVEKKNCIRYRIHVYTFLRLVVLWS</sequence>
<accession>A0A4C1SQH2</accession>
<dbReference type="Proteomes" id="UP000299102">
    <property type="component" value="Unassembled WGS sequence"/>
</dbReference>
<name>A0A4C1SQH2_EUMVA</name>
<gene>
    <name evidence="1" type="ORF">EVAR_6475_1</name>
</gene>
<comment type="caution">
    <text evidence="1">The sequence shown here is derived from an EMBL/GenBank/DDBJ whole genome shotgun (WGS) entry which is preliminary data.</text>
</comment>
<dbReference type="AlphaFoldDB" id="A0A4C1SQH2"/>
<evidence type="ECO:0000313" key="2">
    <source>
        <dbReference type="Proteomes" id="UP000299102"/>
    </source>
</evidence>